<keyword evidence="2 7" id="KW-0677">Repeat</keyword>
<evidence type="ECO:0000256" key="5">
    <source>
        <dbReference type="ARBA" id="ARBA00023186"/>
    </source>
</evidence>
<gene>
    <name evidence="7" type="primary">surA</name>
    <name evidence="9" type="ORF">ACFQQA_00555</name>
</gene>
<comment type="catalytic activity">
    <reaction evidence="7">
        <text>[protein]-peptidylproline (omega=180) = [protein]-peptidylproline (omega=0)</text>
        <dbReference type="Rhea" id="RHEA:16237"/>
        <dbReference type="Rhea" id="RHEA-COMP:10747"/>
        <dbReference type="Rhea" id="RHEA-COMP:10748"/>
        <dbReference type="ChEBI" id="CHEBI:83833"/>
        <dbReference type="ChEBI" id="CHEBI:83834"/>
        <dbReference type="EC" id="5.2.1.8"/>
    </reaction>
</comment>
<protein>
    <recommendedName>
        <fullName evidence="7">Chaperone SurA</fullName>
    </recommendedName>
    <alternativeName>
        <fullName evidence="7">Peptidyl-prolyl cis-trans isomerase SurA</fullName>
        <shortName evidence="7">PPIase SurA</shortName>
        <ecNumber evidence="7">5.2.1.8</ecNumber>
    </alternativeName>
    <alternativeName>
        <fullName evidence="7">Rotamase SurA</fullName>
    </alternativeName>
</protein>
<feature type="chain" id="PRO_5044900132" description="Chaperone SurA" evidence="7">
    <location>
        <begin position="27"/>
        <end position="450"/>
    </location>
</feature>
<keyword evidence="3 7" id="KW-0574">Periplasm</keyword>
<dbReference type="PANTHER" id="PTHR47637">
    <property type="entry name" value="CHAPERONE SURA"/>
    <property type="match status" value="1"/>
</dbReference>
<dbReference type="EMBL" id="JBHTBD010000001">
    <property type="protein sequence ID" value="MFC7293203.1"/>
    <property type="molecule type" value="Genomic_DNA"/>
</dbReference>
<name>A0ABW2IQM0_9GAMM</name>
<dbReference type="InterPro" id="IPR023058">
    <property type="entry name" value="PPIase_PpiC_CS"/>
</dbReference>
<accession>A0ABW2IQM0</accession>
<comment type="function">
    <text evidence="7">Chaperone involved in the correct folding and assembly of outer membrane proteins. Recognizes specific patterns of aromatic residues and the orientation of their side chains, which are found more frequently in integral outer membrane proteins. May act in both early periplasmic and late outer membrane-associated steps of protein maturation.</text>
</comment>
<evidence type="ECO:0000256" key="2">
    <source>
        <dbReference type="ARBA" id="ARBA00022737"/>
    </source>
</evidence>
<keyword evidence="5 7" id="KW-0143">Chaperone</keyword>
<dbReference type="PROSITE" id="PS50198">
    <property type="entry name" value="PPIC_PPIASE_2"/>
    <property type="match status" value="2"/>
</dbReference>
<dbReference type="InterPro" id="IPR046357">
    <property type="entry name" value="PPIase_dom_sf"/>
</dbReference>
<feature type="signal peptide" evidence="7">
    <location>
        <begin position="1"/>
        <end position="26"/>
    </location>
</feature>
<dbReference type="SUPFAM" id="SSF109998">
    <property type="entry name" value="Triger factor/SurA peptide-binding domain-like"/>
    <property type="match status" value="1"/>
</dbReference>
<organism evidence="9 10">
    <name type="scientific">Marinobacter aromaticivorans</name>
    <dbReference type="NCBI Taxonomy" id="1494078"/>
    <lineage>
        <taxon>Bacteria</taxon>
        <taxon>Pseudomonadati</taxon>
        <taxon>Pseudomonadota</taxon>
        <taxon>Gammaproteobacteria</taxon>
        <taxon>Pseudomonadales</taxon>
        <taxon>Marinobacteraceae</taxon>
        <taxon>Marinobacter</taxon>
    </lineage>
</organism>
<dbReference type="Pfam" id="PF09312">
    <property type="entry name" value="SurA_N"/>
    <property type="match status" value="1"/>
</dbReference>
<evidence type="ECO:0000256" key="6">
    <source>
        <dbReference type="ARBA" id="ARBA00023235"/>
    </source>
</evidence>
<dbReference type="Proteomes" id="UP001596506">
    <property type="component" value="Unassembled WGS sequence"/>
</dbReference>
<dbReference type="Pfam" id="PF00639">
    <property type="entry name" value="Rotamase"/>
    <property type="match status" value="2"/>
</dbReference>
<evidence type="ECO:0000256" key="1">
    <source>
        <dbReference type="ARBA" id="ARBA00022729"/>
    </source>
</evidence>
<evidence type="ECO:0000256" key="3">
    <source>
        <dbReference type="ARBA" id="ARBA00022764"/>
    </source>
</evidence>
<feature type="domain" description="PpiC" evidence="8">
    <location>
        <begin position="288"/>
        <end position="387"/>
    </location>
</feature>
<dbReference type="PANTHER" id="PTHR47637:SF1">
    <property type="entry name" value="CHAPERONE SURA"/>
    <property type="match status" value="1"/>
</dbReference>
<evidence type="ECO:0000313" key="9">
    <source>
        <dbReference type="EMBL" id="MFC7293203.1"/>
    </source>
</evidence>
<dbReference type="RefSeq" id="WP_100688955.1">
    <property type="nucleotide sequence ID" value="NZ_JBHTBD010000001.1"/>
</dbReference>
<dbReference type="GO" id="GO:0003755">
    <property type="term" value="F:peptidyl-prolyl cis-trans isomerase activity"/>
    <property type="evidence" value="ECO:0007669"/>
    <property type="project" value="UniProtKB-EC"/>
</dbReference>
<comment type="caution">
    <text evidence="9">The sequence shown here is derived from an EMBL/GenBank/DDBJ whole genome shotgun (WGS) entry which is preliminary data.</text>
</comment>
<feature type="domain" description="PpiC" evidence="8">
    <location>
        <begin position="177"/>
        <end position="278"/>
    </location>
</feature>
<dbReference type="InterPro" id="IPR027304">
    <property type="entry name" value="Trigger_fact/SurA_dom_sf"/>
</dbReference>
<sequence length="450" mass="50557" precursor="true">MKATIRQGLQTLLMLLAVALSFSAQAERKLLDQVVAIVDDEVILQTELEARINTIVSRLSAQGTGLPPRSLLEQRVLEQLITESVQLQMAEKMGMRISDNELNETLANIAERNGMSLPEFEDQLAAEGVSYRQAREQIRQEMIIGRVQQRQVGSRIRVTEREVENYLQALESGGGNDAEYRLAYIFIELDNPTDDAAVDATRQKAEELRAAIVNGRDFREVAVAESDASNALEGGDMGWRSESQLPSLVAPVVPELEVGQPSEVLENNSGFHMVMVMDKRGGSQQQVIQQNRVRHILIRPSEAVTDREAENTIREIYEQLQDGADFAVLAREYSDDPVSGSDGGNLGWVSPGQMVPAFEQAMQEADVGEYKGPFRSQFGWHILQVEERRQKDISGDVKEAEARQAIYRRKFETELQNWLREIRDEAFVEFKGEYAQEAEDEPDDAQESAE</sequence>
<dbReference type="PROSITE" id="PS01096">
    <property type="entry name" value="PPIC_PPIASE_1"/>
    <property type="match status" value="1"/>
</dbReference>
<evidence type="ECO:0000256" key="4">
    <source>
        <dbReference type="ARBA" id="ARBA00023110"/>
    </source>
</evidence>
<evidence type="ECO:0000259" key="8">
    <source>
        <dbReference type="PROSITE" id="PS50198"/>
    </source>
</evidence>
<dbReference type="InterPro" id="IPR050280">
    <property type="entry name" value="OMP_Chaperone_SurA"/>
</dbReference>
<evidence type="ECO:0000313" key="10">
    <source>
        <dbReference type="Proteomes" id="UP001596506"/>
    </source>
</evidence>
<keyword evidence="6 7" id="KW-0413">Isomerase</keyword>
<dbReference type="InterPro" id="IPR000297">
    <property type="entry name" value="PPIase_PpiC"/>
</dbReference>
<proteinExistence type="inferred from homology"/>
<reference evidence="10" key="1">
    <citation type="journal article" date="2019" name="Int. J. Syst. Evol. Microbiol.">
        <title>The Global Catalogue of Microorganisms (GCM) 10K type strain sequencing project: providing services to taxonomists for standard genome sequencing and annotation.</title>
        <authorList>
            <consortium name="The Broad Institute Genomics Platform"/>
            <consortium name="The Broad Institute Genome Sequencing Center for Infectious Disease"/>
            <person name="Wu L."/>
            <person name="Ma J."/>
        </authorList>
    </citation>
    <scope>NUCLEOTIDE SEQUENCE [LARGE SCALE GENOMIC DNA]</scope>
    <source>
        <strain evidence="10">CCUG 60559</strain>
    </source>
</reference>
<evidence type="ECO:0000256" key="7">
    <source>
        <dbReference type="HAMAP-Rule" id="MF_01183"/>
    </source>
</evidence>
<keyword evidence="10" id="KW-1185">Reference proteome</keyword>
<dbReference type="EC" id="5.2.1.8" evidence="7"/>
<dbReference type="Gene3D" id="1.10.4030.10">
    <property type="entry name" value="Porin chaperone SurA, peptide-binding domain"/>
    <property type="match status" value="1"/>
</dbReference>
<keyword evidence="1 7" id="KW-0732">Signal</keyword>
<dbReference type="Gene3D" id="3.10.50.40">
    <property type="match status" value="2"/>
</dbReference>
<dbReference type="InterPro" id="IPR015391">
    <property type="entry name" value="SurA_N"/>
</dbReference>
<dbReference type="InterPro" id="IPR023034">
    <property type="entry name" value="PPIase_SurA"/>
</dbReference>
<dbReference type="SUPFAM" id="SSF54534">
    <property type="entry name" value="FKBP-like"/>
    <property type="match status" value="2"/>
</dbReference>
<comment type="subcellular location">
    <subcellularLocation>
        <location evidence="7">Periplasm</location>
    </subcellularLocation>
    <text evidence="7">Is capable of associating with the outer membrane.</text>
</comment>
<dbReference type="HAMAP" id="MF_01183">
    <property type="entry name" value="Chaperone_SurA"/>
    <property type="match status" value="1"/>
</dbReference>
<keyword evidence="4 7" id="KW-0697">Rotamase</keyword>
<comment type="domain">
    <text evidence="7">The PPIase activity resides only in the second parvulin domain. The N-terminal region and the C-terminal tail are necessary and sufficient for the chaperone activity of SurA. The PPIase activity is dispensable for SurA to function as a chaperone. The N-terminal region and the C-terminal tail are also required for porin recognition.</text>
</comment>